<accession>A0A1Q3F8V3</accession>
<evidence type="ECO:0000256" key="2">
    <source>
        <dbReference type="ARBA" id="ARBA00004496"/>
    </source>
</evidence>
<feature type="region of interest" description="Disordered" evidence="11">
    <location>
        <begin position="1"/>
        <end position="140"/>
    </location>
</feature>
<feature type="compositionally biased region" description="Acidic residues" evidence="11">
    <location>
        <begin position="19"/>
        <end position="32"/>
    </location>
</feature>
<dbReference type="Pfam" id="PF10258">
    <property type="entry name" value="PHAX_RNA-bd"/>
    <property type="match status" value="1"/>
</dbReference>
<feature type="compositionally biased region" description="Low complexity" evidence="11">
    <location>
        <begin position="122"/>
        <end position="137"/>
    </location>
</feature>
<evidence type="ECO:0000256" key="7">
    <source>
        <dbReference type="ARBA" id="ARBA00022884"/>
    </source>
</evidence>
<evidence type="ECO:0000256" key="6">
    <source>
        <dbReference type="ARBA" id="ARBA00022490"/>
    </source>
</evidence>
<evidence type="ECO:0000256" key="1">
    <source>
        <dbReference type="ARBA" id="ARBA00004123"/>
    </source>
</evidence>
<proteinExistence type="inferred from homology"/>
<dbReference type="GO" id="GO:0006408">
    <property type="term" value="P:snRNA export from nucleus"/>
    <property type="evidence" value="ECO:0007669"/>
    <property type="project" value="InterPro"/>
</dbReference>
<feature type="compositionally biased region" description="Low complexity" evidence="11">
    <location>
        <begin position="464"/>
        <end position="478"/>
    </location>
</feature>
<organism evidence="13">
    <name type="scientific">Culex tarsalis</name>
    <name type="common">Encephalitis mosquito</name>
    <dbReference type="NCBI Taxonomy" id="7177"/>
    <lineage>
        <taxon>Eukaryota</taxon>
        <taxon>Metazoa</taxon>
        <taxon>Ecdysozoa</taxon>
        <taxon>Arthropoda</taxon>
        <taxon>Hexapoda</taxon>
        <taxon>Insecta</taxon>
        <taxon>Pterygota</taxon>
        <taxon>Neoptera</taxon>
        <taxon>Endopterygota</taxon>
        <taxon>Diptera</taxon>
        <taxon>Nematocera</taxon>
        <taxon>Culicoidea</taxon>
        <taxon>Culicidae</taxon>
        <taxon>Culicinae</taxon>
        <taxon>Culicini</taxon>
        <taxon>Culex</taxon>
        <taxon>Culex</taxon>
    </lineage>
</organism>
<dbReference type="InterPro" id="IPR039047">
    <property type="entry name" value="PHAX"/>
</dbReference>
<name>A0A1Q3F8V3_CULTA</name>
<evidence type="ECO:0000256" key="4">
    <source>
        <dbReference type="ARBA" id="ARBA00016856"/>
    </source>
</evidence>
<comment type="similarity">
    <text evidence="3">Belongs to the PHAX family.</text>
</comment>
<dbReference type="EMBL" id="GFDL01011044">
    <property type="protein sequence ID" value="JAV24001.1"/>
    <property type="molecule type" value="Transcribed_RNA"/>
</dbReference>
<dbReference type="PANTHER" id="PTHR13135">
    <property type="entry name" value="CYTOSOLIC RESINIFERATOXIN BINDING PROTEIN RBP-26"/>
    <property type="match status" value="1"/>
</dbReference>
<keyword evidence="6" id="KW-0963">Cytoplasm</keyword>
<keyword evidence="8" id="KW-0653">Protein transport</keyword>
<evidence type="ECO:0000256" key="5">
    <source>
        <dbReference type="ARBA" id="ARBA00022448"/>
    </source>
</evidence>
<dbReference type="Gene3D" id="1.10.10.1440">
    <property type="entry name" value="PHAX RNA-binding domain"/>
    <property type="match status" value="1"/>
</dbReference>
<feature type="compositionally biased region" description="Basic and acidic residues" evidence="11">
    <location>
        <begin position="445"/>
        <end position="454"/>
    </location>
</feature>
<keyword evidence="7" id="KW-0694">RNA-binding</keyword>
<sequence>MTSMEHEAIKLAGHNPQDLELEEGEVTDESDDGYTPLQRPELATVTKTEFAGGASVSQARTQMDMLSDQDDLNDDDDVPSSDDDDDSDLEAGGAFGKRMRTNNDRKMRIKPPLEKIPPPRQGSSSSCGGSGSGLSSSVPNKYNIWTESLQEDTLMETMRGCDVTLNGMRNRDVESYDYSLKYRMNGGNAFHRALKRRQSNSDDSDGFGGGKRFRSTSFGGVSCGVMREQRKSAKLRLGKRNSSDESQDSFQNAPRFASRHILDLNVADGCSYEVFAAELARKLCEEKDDLMLRVVNVLGKEIPAKLFKETQKIEADGGMLIMNGARRRTPGGVFLFLLKHNEEIDKDDKRSIFLDEKKAAIKERKVSQSVNREKKVEELKATLNRQAADNELPTRGDLLLVGHMLKPETHSTLSNPPPSPVGDENREGSPDFHPQNVHVNVTSPEKPHEDPKEQHHLHHHHDPASIPQSSQQQQIQIPNAPPPQQQQQGQAPLASYDDDFLDMTCDDMDFY</sequence>
<evidence type="ECO:0000259" key="12">
    <source>
        <dbReference type="Pfam" id="PF10258"/>
    </source>
</evidence>
<dbReference type="FunFam" id="1.10.10.1440:FF:000001">
    <property type="entry name" value="phosphorylated adapter RNA export protein-like"/>
    <property type="match status" value="1"/>
</dbReference>
<feature type="compositionally biased region" description="Acidic residues" evidence="11">
    <location>
        <begin position="67"/>
        <end position="89"/>
    </location>
</feature>
<dbReference type="InterPro" id="IPR038092">
    <property type="entry name" value="PHAX_RNA-binding_sf"/>
</dbReference>
<dbReference type="PANTHER" id="PTHR13135:SF0">
    <property type="entry name" value="PHOSPHORYLATED ADAPTER RNA EXPORT PROTEIN"/>
    <property type="match status" value="1"/>
</dbReference>
<evidence type="ECO:0000256" key="8">
    <source>
        <dbReference type="ARBA" id="ARBA00022927"/>
    </source>
</evidence>
<evidence type="ECO:0000256" key="11">
    <source>
        <dbReference type="SAM" id="MobiDB-lite"/>
    </source>
</evidence>
<feature type="domain" description="Phosphorylated adapter RNA export protein RNA-binding" evidence="12">
    <location>
        <begin position="275"/>
        <end position="358"/>
    </location>
</feature>
<keyword evidence="5" id="KW-0813">Transport</keyword>
<keyword evidence="9" id="KW-0539">Nucleus</keyword>
<evidence type="ECO:0000256" key="10">
    <source>
        <dbReference type="ARBA" id="ARBA00030834"/>
    </source>
</evidence>
<dbReference type="AlphaFoldDB" id="A0A1Q3F8V3"/>
<evidence type="ECO:0000256" key="9">
    <source>
        <dbReference type="ARBA" id="ARBA00023242"/>
    </source>
</evidence>
<protein>
    <recommendedName>
        <fullName evidence="4">Phosphorylated adapter RNA export protein</fullName>
    </recommendedName>
    <alternativeName>
        <fullName evidence="10">RNA U small nuclear RNA export adapter protein</fullName>
    </alternativeName>
</protein>
<dbReference type="GO" id="GO:0015031">
    <property type="term" value="P:protein transport"/>
    <property type="evidence" value="ECO:0007669"/>
    <property type="project" value="UniProtKB-KW"/>
</dbReference>
<evidence type="ECO:0000256" key="3">
    <source>
        <dbReference type="ARBA" id="ARBA00006094"/>
    </source>
</evidence>
<dbReference type="GO" id="GO:0005634">
    <property type="term" value="C:nucleus"/>
    <property type="evidence" value="ECO:0007669"/>
    <property type="project" value="UniProtKB-SubCell"/>
</dbReference>
<comment type="subcellular location">
    <subcellularLocation>
        <location evidence="2">Cytoplasm</location>
    </subcellularLocation>
    <subcellularLocation>
        <location evidence="1">Nucleus</location>
    </subcellularLocation>
</comment>
<feature type="region of interest" description="Disordered" evidence="11">
    <location>
        <begin position="408"/>
        <end position="500"/>
    </location>
</feature>
<reference evidence="13" key="1">
    <citation type="submission" date="2017-01" db="EMBL/GenBank/DDBJ databases">
        <title>A deep insight into the sialotranscriptome of adult male and female Cluex tarsalis mosquitoes.</title>
        <authorList>
            <person name="Ribeiro J.M."/>
            <person name="Moreira F."/>
            <person name="Bernard K.A."/>
            <person name="Calvo E."/>
        </authorList>
    </citation>
    <scope>NUCLEOTIDE SEQUENCE</scope>
    <source>
        <strain evidence="13">Kern County</strain>
        <tissue evidence="13">Salivary glands</tissue>
    </source>
</reference>
<evidence type="ECO:0000313" key="13">
    <source>
        <dbReference type="EMBL" id="JAV24001.1"/>
    </source>
</evidence>
<dbReference type="GO" id="GO:0005737">
    <property type="term" value="C:cytoplasm"/>
    <property type="evidence" value="ECO:0007669"/>
    <property type="project" value="UniProtKB-SubCell"/>
</dbReference>
<dbReference type="InterPro" id="IPR019385">
    <property type="entry name" value="PHAX_RNA-binding_domain"/>
</dbReference>
<dbReference type="GO" id="GO:0003723">
    <property type="term" value="F:RNA binding"/>
    <property type="evidence" value="ECO:0007669"/>
    <property type="project" value="UniProtKB-KW"/>
</dbReference>